<evidence type="ECO:0000313" key="2">
    <source>
        <dbReference type="Proteomes" id="UP000182429"/>
    </source>
</evidence>
<protein>
    <submittedName>
        <fullName evidence="1">Uncharacterized protein</fullName>
    </submittedName>
</protein>
<organism evidence="1 2">
    <name type="scientific">Kandleria vitulina</name>
    <dbReference type="NCBI Taxonomy" id="1630"/>
    <lineage>
        <taxon>Bacteria</taxon>
        <taxon>Bacillati</taxon>
        <taxon>Bacillota</taxon>
        <taxon>Erysipelotrichia</taxon>
        <taxon>Erysipelotrichales</taxon>
        <taxon>Coprobacillaceae</taxon>
        <taxon>Kandleria</taxon>
    </lineage>
</organism>
<evidence type="ECO:0000313" key="1">
    <source>
        <dbReference type="EMBL" id="SDW46458.1"/>
    </source>
</evidence>
<name>A0A1H2TRV3_9FIRM</name>
<gene>
    <name evidence="1" type="ORF">SAMN04487759_11554</name>
</gene>
<proteinExistence type="predicted"/>
<feature type="non-terminal residue" evidence="1">
    <location>
        <position position="45"/>
    </location>
</feature>
<dbReference type="Proteomes" id="UP000182429">
    <property type="component" value="Unassembled WGS sequence"/>
</dbReference>
<dbReference type="EMBL" id="FNNF01000015">
    <property type="protein sequence ID" value="SDW46458.1"/>
    <property type="molecule type" value="Genomic_DNA"/>
</dbReference>
<reference evidence="1 2" key="1">
    <citation type="submission" date="2016-10" db="EMBL/GenBank/DDBJ databases">
        <authorList>
            <person name="de Groot N.N."/>
        </authorList>
    </citation>
    <scope>NUCLEOTIDE SEQUENCE [LARGE SCALE GENOMIC DNA]</scope>
    <source>
        <strain evidence="1 2">S3b</strain>
    </source>
</reference>
<sequence length="45" mass="5225">MESITHLINSIESFSKQNFKFSQYFQALNLLGKIPDTVSHRLNNI</sequence>
<dbReference type="AlphaFoldDB" id="A0A1H2TRV3"/>
<accession>A0A1H2TRV3</accession>